<dbReference type="EMBL" id="CP020919">
    <property type="protein sequence ID" value="AWG25620.1"/>
    <property type="molecule type" value="Genomic_DNA"/>
</dbReference>
<feature type="coiled-coil region" evidence="1">
    <location>
        <begin position="37"/>
        <end position="68"/>
    </location>
</feature>
<keyword evidence="4" id="KW-1185">Reference proteome</keyword>
<protein>
    <recommendedName>
        <fullName evidence="5">YtxH domain-containing protein</fullName>
    </recommendedName>
</protein>
<keyword evidence="2" id="KW-0472">Membrane</keyword>
<evidence type="ECO:0000256" key="2">
    <source>
        <dbReference type="SAM" id="Phobius"/>
    </source>
</evidence>
<evidence type="ECO:0000313" key="3">
    <source>
        <dbReference type="EMBL" id="AWG25620.1"/>
    </source>
</evidence>
<evidence type="ECO:0000256" key="1">
    <source>
        <dbReference type="SAM" id="Coils"/>
    </source>
</evidence>
<evidence type="ECO:0000313" key="4">
    <source>
        <dbReference type="Proteomes" id="UP000244677"/>
    </source>
</evidence>
<accession>A0A2S1LPD2</accession>
<dbReference type="KEGG" id="fki:FK004_10450"/>
<organism evidence="3 4">
    <name type="scientific">Flavobacterium kingsejongi</name>
    <dbReference type="NCBI Taxonomy" id="1678728"/>
    <lineage>
        <taxon>Bacteria</taxon>
        <taxon>Pseudomonadati</taxon>
        <taxon>Bacteroidota</taxon>
        <taxon>Flavobacteriia</taxon>
        <taxon>Flavobacteriales</taxon>
        <taxon>Flavobacteriaceae</taxon>
        <taxon>Flavobacterium</taxon>
    </lineage>
</organism>
<keyword evidence="2" id="KW-0812">Transmembrane</keyword>
<dbReference type="AlphaFoldDB" id="A0A2S1LPD2"/>
<sequence length="87" mass="9466">MSDRKVVLGIAAGVAALGIVSVLVARKKGYLKSDKLSKEAKDISENFKSKLNELKKKAKKDLKAALEEGDSRASKAKEWINKANSIH</sequence>
<evidence type="ECO:0008006" key="5">
    <source>
        <dbReference type="Google" id="ProtNLM"/>
    </source>
</evidence>
<proteinExistence type="predicted"/>
<dbReference type="RefSeq" id="WP_108737195.1">
    <property type="nucleotide sequence ID" value="NZ_CP020919.1"/>
</dbReference>
<dbReference type="Proteomes" id="UP000244677">
    <property type="component" value="Chromosome"/>
</dbReference>
<keyword evidence="2" id="KW-1133">Transmembrane helix</keyword>
<gene>
    <name evidence="3" type="ORF">FK004_10450</name>
</gene>
<feature type="transmembrane region" description="Helical" evidence="2">
    <location>
        <begin position="6"/>
        <end position="25"/>
    </location>
</feature>
<name>A0A2S1LPD2_9FLAO</name>
<keyword evidence="1" id="KW-0175">Coiled coil</keyword>
<reference evidence="3 4" key="1">
    <citation type="submission" date="2017-04" db="EMBL/GenBank/DDBJ databases">
        <title>Complete genome sequence of Flavobacterium kingsejong AJ004.</title>
        <authorList>
            <person name="Lee P.C."/>
        </authorList>
    </citation>
    <scope>NUCLEOTIDE SEQUENCE [LARGE SCALE GENOMIC DNA]</scope>
    <source>
        <strain evidence="3 4">AJ004</strain>
    </source>
</reference>